<dbReference type="InterPro" id="IPR011333">
    <property type="entry name" value="SKP1/BTB/POZ_sf"/>
</dbReference>
<accession>A0A8H3DFY1</accession>
<dbReference type="Proteomes" id="UP000663861">
    <property type="component" value="Unassembled WGS sequence"/>
</dbReference>
<dbReference type="CDD" id="cd18186">
    <property type="entry name" value="BTB_POZ_ZBTB_KLHL-like"/>
    <property type="match status" value="1"/>
</dbReference>
<comment type="caution">
    <text evidence="2">The sequence shown here is derived from an EMBL/GenBank/DDBJ whole genome shotgun (WGS) entry which is preliminary data.</text>
</comment>
<feature type="domain" description="BTB" evidence="1">
    <location>
        <begin position="66"/>
        <end position="142"/>
    </location>
</feature>
<organism evidence="2 3">
    <name type="scientific">Rhizoctonia solani</name>
    <dbReference type="NCBI Taxonomy" id="456999"/>
    <lineage>
        <taxon>Eukaryota</taxon>
        <taxon>Fungi</taxon>
        <taxon>Dikarya</taxon>
        <taxon>Basidiomycota</taxon>
        <taxon>Agaricomycotina</taxon>
        <taxon>Agaricomycetes</taxon>
        <taxon>Cantharellales</taxon>
        <taxon>Ceratobasidiaceae</taxon>
        <taxon>Rhizoctonia</taxon>
    </lineage>
</organism>
<sequence>MTESNPTNLKSRAGRWVFIDEVSDTKSNGKSLRLCSHQATAIPDIDNPARIETSKQPKHHPEFFFDDTLVAIQIEDTLFNVHKYQLAKSEIFSDMFKIPKPEGNEPVEGSSPQHPIKLESVTASDFAVLLRVLYASRFSSTGPAPEASLLIPAFRLANMFEFTELRTFLLPLAEQNLDDVDKIVFAREFDIKEWLVLAHIRLCKRETVLTTDEASKLGAQSVLIICDMRAQHRSRSNTAIINHPYCQNCAGWGYGGHGSFTCQQCQNSANNHHLRYMGPGTILQTTNIDEAALEADVKKWVEDGYAARLK</sequence>
<evidence type="ECO:0000313" key="3">
    <source>
        <dbReference type="Proteomes" id="UP000663861"/>
    </source>
</evidence>
<dbReference type="AlphaFoldDB" id="A0A8H3DFY1"/>
<dbReference type="EMBL" id="CAJMWY010004211">
    <property type="protein sequence ID" value="CAE6524008.1"/>
    <property type="molecule type" value="Genomic_DNA"/>
</dbReference>
<gene>
    <name evidence="2" type="ORF">RDB_LOCUS161095</name>
</gene>
<reference evidence="2" key="1">
    <citation type="submission" date="2021-01" db="EMBL/GenBank/DDBJ databases">
        <authorList>
            <person name="Kaushik A."/>
        </authorList>
    </citation>
    <scope>NUCLEOTIDE SEQUENCE</scope>
    <source>
        <strain evidence="2">AG4-RS23</strain>
    </source>
</reference>
<dbReference type="SUPFAM" id="SSF54695">
    <property type="entry name" value="POZ domain"/>
    <property type="match status" value="1"/>
</dbReference>
<name>A0A8H3DFY1_9AGAM</name>
<dbReference type="Pfam" id="PF00651">
    <property type="entry name" value="BTB"/>
    <property type="match status" value="1"/>
</dbReference>
<dbReference type="Gene3D" id="3.30.710.10">
    <property type="entry name" value="Potassium Channel Kv1.1, Chain A"/>
    <property type="match status" value="1"/>
</dbReference>
<evidence type="ECO:0000259" key="1">
    <source>
        <dbReference type="PROSITE" id="PS50097"/>
    </source>
</evidence>
<dbReference type="PROSITE" id="PS50097">
    <property type="entry name" value="BTB"/>
    <property type="match status" value="1"/>
</dbReference>
<protein>
    <recommendedName>
        <fullName evidence="1">BTB domain-containing protein</fullName>
    </recommendedName>
</protein>
<dbReference type="InterPro" id="IPR000210">
    <property type="entry name" value="BTB/POZ_dom"/>
</dbReference>
<evidence type="ECO:0000313" key="2">
    <source>
        <dbReference type="EMBL" id="CAE6524008.1"/>
    </source>
</evidence>
<proteinExistence type="predicted"/>